<sequence>MKTLIKNLIQIFVCFNLIVAPAFATSAPTSEERTLDKIDSFLKSSTPSEIPFIDYMDEFVYDSSQPLKRFDLSGYEGKRVFVGYGVYDKQQNFCKYVEKPGSEDIDLFFEKVSTFNKHSYAISMTPMDYQRCVELANDFGGTPVSITSAAENGFLSGKYSGKTKWIGLERSSCTTDYMNKDGKKQEYFNWSSLSEKANNCEPSELNAVQNEYGTWKKVDKTDLNHCVIEVDSEEITRPIKVCAPWWRIEREYATEKETTFSGIDIYKINQADIPEQFNVCTKYNEEALAESLARENREVTCTSYYDTQIAPECLRNPMQDICFVDECNGYVKNACRIVETITPYKDYTKAEAILSGAKTIMKGKTNIKTHVYDCPASLPSLKSCEEKSTVIIFPKECPSSDCEGYKTCVQESSTIEEKSACADNFVCEKIYGNPDSTEFDALGNLEFLKNTCSDGTELKFELSVQDKTSKKCLEYDYFELEEEVDQKCTLERPFTDHQIDTSITEEDIYMNNPSCIRMNNVLDARPTVQVTLKYKNFGWAQTVIKKTFLDGTENLDVQAGSDEGSVNNAMFAEDPFASLEENAIQNAVIDTTMNYDCSPYTQSWNERNDRELNNRVTINKVDTDGNPYVLTVLSEGIYSDDSTTQYNKFTNVSSVEDCTSIDNAIGATSIDYNPLNQLCKAYLPKMAADKFSVIRGNGTIQDLTDEDGIAYSEYSDYTFITSDSIPQDECDEIAFCLNGAYNQSAYQSAANSQCQVSIGDNYDYEDKATIQTIDSVVADGHDENCVPLSTEGSYLSQLDGTQDIFSIQEVVTGDFGYYSNYNSHPYQNNVVTVNDKEIYPIMPVPILDDPLVYESSFKQTSIMTKKPNVVAGFLAGGAVSVALSSATGLIIGSVVFMVVAIIFGKKQKFNEQNLNWTIYKLVPIPRYVENIYGYDNRRIVYNQDGSIYVDGSNRVKLIYAELKGFTGTLKPGDFTAMLNNLYTQKEALLTCNGWFKTDVANITHSVEKGVLVGYPKCKTFSWSCDKRNSQEYTHNRDPFFKRMSNNYLGAVNGVSLVVPYLGDYEIMAYDQYDNLLGQITIQEKEFIESTTDVAKYAQVLFGLNMSLADGINDGTTSNACRYDLMAEWGGGVSGIYFENNDTGQNSDCQKSHDGYVRNNSATKLTIRPLSSDRAHVVELVKPLPFANKIFLVTLNEKEIREYRCYEDFGDCDNDSFSTEND</sequence>
<evidence type="ECO:0000259" key="3">
    <source>
        <dbReference type="PROSITE" id="PS50041"/>
    </source>
</evidence>
<dbReference type="RefSeq" id="WP_152279730.1">
    <property type="nucleotide sequence ID" value="NZ_WFKK01000012.1"/>
</dbReference>
<proteinExistence type="predicted"/>
<keyword evidence="2" id="KW-0732">Signal</keyword>
<feature type="signal peptide" evidence="2">
    <location>
        <begin position="1"/>
        <end position="24"/>
    </location>
</feature>
<feature type="domain" description="C-type lectin" evidence="3">
    <location>
        <begin position="132"/>
        <end position="216"/>
    </location>
</feature>
<keyword evidence="1" id="KW-0812">Transmembrane</keyword>
<evidence type="ECO:0000256" key="1">
    <source>
        <dbReference type="SAM" id="Phobius"/>
    </source>
</evidence>
<dbReference type="InterPro" id="IPR001304">
    <property type="entry name" value="C-type_lectin-like"/>
</dbReference>
<protein>
    <recommendedName>
        <fullName evidence="3">C-type lectin domain-containing protein</fullName>
    </recommendedName>
</protein>
<evidence type="ECO:0000313" key="5">
    <source>
        <dbReference type="Proteomes" id="UP000472839"/>
    </source>
</evidence>
<dbReference type="PROSITE" id="PS50041">
    <property type="entry name" value="C_TYPE_LECTIN_2"/>
    <property type="match status" value="1"/>
</dbReference>
<keyword evidence="1" id="KW-1133">Transmembrane helix</keyword>
<feature type="chain" id="PRO_5026712790" description="C-type lectin domain-containing protein" evidence="2">
    <location>
        <begin position="25"/>
        <end position="1221"/>
    </location>
</feature>
<name>A0A6L4WU16_9BACT</name>
<comment type="caution">
    <text evidence="4">The sequence shown here is derived from an EMBL/GenBank/DDBJ whole genome shotgun (WGS) entry which is preliminary data.</text>
</comment>
<dbReference type="SUPFAM" id="SSF56436">
    <property type="entry name" value="C-type lectin-like"/>
    <property type="match status" value="1"/>
</dbReference>
<dbReference type="CDD" id="cd00037">
    <property type="entry name" value="CLECT"/>
    <property type="match status" value="1"/>
</dbReference>
<dbReference type="Gene3D" id="3.10.100.10">
    <property type="entry name" value="Mannose-Binding Protein A, subunit A"/>
    <property type="match status" value="1"/>
</dbReference>
<accession>A0A6L4WU16</accession>
<evidence type="ECO:0000256" key="2">
    <source>
        <dbReference type="SAM" id="SignalP"/>
    </source>
</evidence>
<dbReference type="InterPro" id="IPR016186">
    <property type="entry name" value="C-type_lectin-like/link_sf"/>
</dbReference>
<gene>
    <name evidence="4" type="ORF">GBG19_05785</name>
</gene>
<feature type="transmembrane region" description="Helical" evidence="1">
    <location>
        <begin position="870"/>
        <end position="903"/>
    </location>
</feature>
<dbReference type="Proteomes" id="UP000472839">
    <property type="component" value="Unassembled WGS sequence"/>
</dbReference>
<dbReference type="AlphaFoldDB" id="A0A6L4WU16"/>
<keyword evidence="1" id="KW-0472">Membrane</keyword>
<organism evidence="4 5">
    <name type="scientific">Poseidonibacter ostreae</name>
    <dbReference type="NCBI Taxonomy" id="2654171"/>
    <lineage>
        <taxon>Bacteria</taxon>
        <taxon>Pseudomonadati</taxon>
        <taxon>Campylobacterota</taxon>
        <taxon>Epsilonproteobacteria</taxon>
        <taxon>Campylobacterales</taxon>
        <taxon>Arcobacteraceae</taxon>
        <taxon>Poseidonibacter</taxon>
    </lineage>
</organism>
<dbReference type="EMBL" id="WFKK01000012">
    <property type="protein sequence ID" value="KAB7889566.1"/>
    <property type="molecule type" value="Genomic_DNA"/>
</dbReference>
<dbReference type="InterPro" id="IPR016187">
    <property type="entry name" value="CTDL_fold"/>
</dbReference>
<evidence type="ECO:0000313" key="4">
    <source>
        <dbReference type="EMBL" id="KAB7889566.1"/>
    </source>
</evidence>
<reference evidence="4 5" key="1">
    <citation type="submission" date="2019-10" db="EMBL/GenBank/DDBJ databases">
        <title>Poseidonibacter ostreae sp. nov., isolated from the gut of the Ostrea denselamellosa.</title>
        <authorList>
            <person name="Choi A."/>
        </authorList>
    </citation>
    <scope>NUCLEOTIDE SEQUENCE [LARGE SCALE GENOMIC DNA]</scope>
    <source>
        <strain evidence="4 5">SJOD-M-33</strain>
    </source>
</reference>